<name>A0ABN7PTY5_TIMPD</name>
<dbReference type="Proteomes" id="UP001153148">
    <property type="component" value="Unassembled WGS sequence"/>
</dbReference>
<feature type="region of interest" description="Disordered" evidence="1">
    <location>
        <begin position="1"/>
        <end position="50"/>
    </location>
</feature>
<keyword evidence="3" id="KW-1185">Reference proteome</keyword>
<evidence type="ECO:0000313" key="3">
    <source>
        <dbReference type="Proteomes" id="UP001153148"/>
    </source>
</evidence>
<protein>
    <submittedName>
        <fullName evidence="2">Uncharacterized protein</fullName>
    </submittedName>
</protein>
<feature type="compositionally biased region" description="Acidic residues" evidence="1">
    <location>
        <begin position="37"/>
        <end position="50"/>
    </location>
</feature>
<gene>
    <name evidence="2" type="ORF">TPAB3V08_LOCUS15854</name>
</gene>
<organism evidence="2 3">
    <name type="scientific">Timema podura</name>
    <name type="common">Walking stick</name>
    <dbReference type="NCBI Taxonomy" id="61482"/>
    <lineage>
        <taxon>Eukaryota</taxon>
        <taxon>Metazoa</taxon>
        <taxon>Ecdysozoa</taxon>
        <taxon>Arthropoda</taxon>
        <taxon>Hexapoda</taxon>
        <taxon>Insecta</taxon>
        <taxon>Pterygota</taxon>
        <taxon>Neoptera</taxon>
        <taxon>Polyneoptera</taxon>
        <taxon>Phasmatodea</taxon>
        <taxon>Timematodea</taxon>
        <taxon>Timematoidea</taxon>
        <taxon>Timematidae</taxon>
        <taxon>Timema</taxon>
    </lineage>
</organism>
<proteinExistence type="predicted"/>
<feature type="region of interest" description="Disordered" evidence="1">
    <location>
        <begin position="159"/>
        <end position="184"/>
    </location>
</feature>
<evidence type="ECO:0000313" key="2">
    <source>
        <dbReference type="EMBL" id="CAG2068911.1"/>
    </source>
</evidence>
<sequence>MKASDDPGRMVSYELIDLTEPEGNTKKKKRKVKEGESHDEEEEEEEEEEYQAEAKKIGKTKSFPKNLGLGSVLICVSYSLKNASWPRTANSYPGYPGTLQGELSPMLWTFLLHICPSASYWSPCFIFVLLLHTRPPCYILTISTLGVWTRMRESTESSAVLRNVREKDERPRGPDDGLETQQAQ</sequence>
<feature type="non-terminal residue" evidence="2">
    <location>
        <position position="184"/>
    </location>
</feature>
<comment type="caution">
    <text evidence="2">The sequence shown here is derived from an EMBL/GenBank/DDBJ whole genome shotgun (WGS) entry which is preliminary data.</text>
</comment>
<evidence type="ECO:0000256" key="1">
    <source>
        <dbReference type="SAM" id="MobiDB-lite"/>
    </source>
</evidence>
<feature type="compositionally biased region" description="Basic and acidic residues" evidence="1">
    <location>
        <begin position="163"/>
        <end position="175"/>
    </location>
</feature>
<accession>A0ABN7PTY5</accession>
<dbReference type="EMBL" id="CAJPIN010107132">
    <property type="protein sequence ID" value="CAG2068911.1"/>
    <property type="molecule type" value="Genomic_DNA"/>
</dbReference>
<reference evidence="2" key="1">
    <citation type="submission" date="2021-03" db="EMBL/GenBank/DDBJ databases">
        <authorList>
            <person name="Tran Van P."/>
        </authorList>
    </citation>
    <scope>NUCLEOTIDE SEQUENCE</scope>
</reference>